<dbReference type="GO" id="GO:0019722">
    <property type="term" value="P:calcium-mediated signaling"/>
    <property type="evidence" value="ECO:0007669"/>
    <property type="project" value="Ensembl"/>
</dbReference>
<evidence type="ECO:0000256" key="15">
    <source>
        <dbReference type="SAM" id="Phobius"/>
    </source>
</evidence>
<keyword evidence="7 15" id="KW-0472">Membrane</keyword>
<evidence type="ECO:0000259" key="16">
    <source>
        <dbReference type="PROSITE" id="PS50262"/>
    </source>
</evidence>
<keyword evidence="3" id="KW-0145">Chemotaxis</keyword>
<dbReference type="Proteomes" id="UP000005215">
    <property type="component" value="Unassembled WGS sequence"/>
</dbReference>
<dbReference type="GO" id="GO:0045089">
    <property type="term" value="P:positive regulation of innate immune response"/>
    <property type="evidence" value="ECO:0007669"/>
    <property type="project" value="Ensembl"/>
</dbReference>
<keyword evidence="4 13" id="KW-0812">Transmembrane</keyword>
<feature type="region of interest" description="Disordered" evidence="14">
    <location>
        <begin position="453"/>
        <end position="479"/>
    </location>
</feature>
<keyword evidence="11 13" id="KW-0807">Transducer</keyword>
<dbReference type="GO" id="GO:0090026">
    <property type="term" value="P:positive regulation of monocyte chemotaxis"/>
    <property type="evidence" value="ECO:0007669"/>
    <property type="project" value="Ensembl"/>
</dbReference>
<dbReference type="Gene3D" id="1.20.1070.10">
    <property type="entry name" value="Rhodopsin 7-helix transmembrane proteins"/>
    <property type="match status" value="2"/>
</dbReference>
<feature type="transmembrane region" description="Helical" evidence="15">
    <location>
        <begin position="416"/>
        <end position="433"/>
    </location>
</feature>
<keyword evidence="5 15" id="KW-1133">Transmembrane helix</keyword>
<evidence type="ECO:0000256" key="8">
    <source>
        <dbReference type="ARBA" id="ARBA00023157"/>
    </source>
</evidence>
<dbReference type="GO" id="GO:0006935">
    <property type="term" value="P:chemotaxis"/>
    <property type="evidence" value="ECO:0007669"/>
    <property type="project" value="UniProtKB-KW"/>
</dbReference>
<organism evidence="17 18">
    <name type="scientific">Ictidomys tridecemlineatus</name>
    <name type="common">Thirteen-lined ground squirrel</name>
    <name type="synonym">Spermophilus tridecemlineatus</name>
    <dbReference type="NCBI Taxonomy" id="43179"/>
    <lineage>
        <taxon>Eukaryota</taxon>
        <taxon>Metazoa</taxon>
        <taxon>Chordata</taxon>
        <taxon>Craniata</taxon>
        <taxon>Vertebrata</taxon>
        <taxon>Euteleostomi</taxon>
        <taxon>Mammalia</taxon>
        <taxon>Eutheria</taxon>
        <taxon>Euarchontoglires</taxon>
        <taxon>Glires</taxon>
        <taxon>Rodentia</taxon>
        <taxon>Sciuromorpha</taxon>
        <taxon>Sciuridae</taxon>
        <taxon>Xerinae</taxon>
        <taxon>Marmotini</taxon>
        <taxon>Ictidomys</taxon>
    </lineage>
</organism>
<dbReference type="GeneTree" id="ENSGT01140000282544"/>
<evidence type="ECO:0000256" key="9">
    <source>
        <dbReference type="ARBA" id="ARBA00023170"/>
    </source>
</evidence>
<evidence type="ECO:0000313" key="18">
    <source>
        <dbReference type="Proteomes" id="UP000005215"/>
    </source>
</evidence>
<feature type="compositionally biased region" description="Polar residues" evidence="14">
    <location>
        <begin position="456"/>
        <end position="470"/>
    </location>
</feature>
<dbReference type="PANTHER" id="PTHR24225">
    <property type="entry name" value="CHEMOTACTIC RECEPTOR"/>
    <property type="match status" value="1"/>
</dbReference>
<comment type="subcellular location">
    <subcellularLocation>
        <location evidence="1">Cell membrane</location>
        <topology evidence="1">Multi-pass membrane protein</topology>
    </subcellularLocation>
</comment>
<dbReference type="GO" id="GO:0001540">
    <property type="term" value="F:amyloid-beta binding"/>
    <property type="evidence" value="ECO:0007669"/>
    <property type="project" value="Ensembl"/>
</dbReference>
<feature type="transmembrane region" description="Helical" evidence="15">
    <location>
        <begin position="373"/>
        <end position="396"/>
    </location>
</feature>
<dbReference type="GO" id="GO:0007200">
    <property type="term" value="P:phospholipase C-activating G protein-coupled receptor signaling pathway"/>
    <property type="evidence" value="ECO:0007669"/>
    <property type="project" value="TreeGrafter"/>
</dbReference>
<evidence type="ECO:0000313" key="17">
    <source>
        <dbReference type="Ensembl" id="ENSSTOP00000020211.2"/>
    </source>
</evidence>
<dbReference type="PRINTS" id="PR00237">
    <property type="entry name" value="GPCRRHODOPSN"/>
</dbReference>
<dbReference type="InterPro" id="IPR017452">
    <property type="entry name" value="GPCR_Rhodpsn_7TM"/>
</dbReference>
<evidence type="ECO:0000256" key="14">
    <source>
        <dbReference type="SAM" id="MobiDB-lite"/>
    </source>
</evidence>
<feature type="transmembrane region" description="Helical" evidence="15">
    <location>
        <begin position="27"/>
        <end position="51"/>
    </location>
</feature>
<dbReference type="Ensembl" id="ENSSTOT00000025544.2">
    <property type="protein sequence ID" value="ENSSTOP00000020211.2"/>
    <property type="gene ID" value="ENSSTOG00000023717.2"/>
</dbReference>
<dbReference type="EMBL" id="AGTP01121980">
    <property type="status" value="NOT_ANNOTATED_CDS"/>
    <property type="molecule type" value="Genomic_DNA"/>
</dbReference>
<evidence type="ECO:0000256" key="12">
    <source>
        <dbReference type="ARBA" id="ARBA00025736"/>
    </source>
</evidence>
<dbReference type="GO" id="GO:0050766">
    <property type="term" value="P:positive regulation of phagocytosis"/>
    <property type="evidence" value="ECO:0007669"/>
    <property type="project" value="Ensembl"/>
</dbReference>
<evidence type="ECO:0000256" key="11">
    <source>
        <dbReference type="ARBA" id="ARBA00023224"/>
    </source>
</evidence>
<dbReference type="GO" id="GO:0006954">
    <property type="term" value="P:inflammatory response"/>
    <property type="evidence" value="ECO:0007669"/>
    <property type="project" value="TreeGrafter"/>
</dbReference>
<dbReference type="GO" id="GO:0070374">
    <property type="term" value="P:positive regulation of ERK1 and ERK2 cascade"/>
    <property type="evidence" value="ECO:0007669"/>
    <property type="project" value="Ensembl"/>
</dbReference>
<dbReference type="GO" id="GO:0050728">
    <property type="term" value="P:negative regulation of inflammatory response"/>
    <property type="evidence" value="ECO:0007669"/>
    <property type="project" value="Ensembl"/>
</dbReference>
<keyword evidence="9 13" id="KW-0675">Receptor</keyword>
<dbReference type="GO" id="GO:0005886">
    <property type="term" value="C:plasma membrane"/>
    <property type="evidence" value="ECO:0007669"/>
    <property type="project" value="UniProtKB-SubCell"/>
</dbReference>
<dbReference type="PANTHER" id="PTHR24225:SF0">
    <property type="entry name" value="N-FORMYL PEPTIDE RECEPTOR 2"/>
    <property type="match status" value="1"/>
</dbReference>
<evidence type="ECO:0000256" key="3">
    <source>
        <dbReference type="ARBA" id="ARBA00022500"/>
    </source>
</evidence>
<reference evidence="17" key="2">
    <citation type="submission" date="2025-08" db="UniProtKB">
        <authorList>
            <consortium name="Ensembl"/>
        </authorList>
    </citation>
    <scope>IDENTIFICATION</scope>
</reference>
<dbReference type="InterPro" id="IPR000826">
    <property type="entry name" value="Formyl_rcpt-rel"/>
</dbReference>
<dbReference type="AlphaFoldDB" id="I3N765"/>
<protein>
    <submittedName>
        <fullName evidence="17">Formyl peptide receptor 2</fullName>
    </submittedName>
</protein>
<keyword evidence="6 13" id="KW-0297">G-protein coupled receptor</keyword>
<dbReference type="eggNOG" id="KOG3656">
    <property type="taxonomic scope" value="Eukaryota"/>
</dbReference>
<dbReference type="GO" id="GO:0005737">
    <property type="term" value="C:cytoplasm"/>
    <property type="evidence" value="ECO:0007669"/>
    <property type="project" value="Ensembl"/>
</dbReference>
<evidence type="ECO:0000256" key="10">
    <source>
        <dbReference type="ARBA" id="ARBA00023180"/>
    </source>
</evidence>
<comment type="similarity">
    <text evidence="12">Belongs to the chemokine-like receptor (CMKLR) family.</text>
</comment>
<dbReference type="InterPro" id="IPR000276">
    <property type="entry name" value="GPCR_Rhodpsn"/>
</dbReference>
<keyword evidence="18" id="KW-1185">Reference proteome</keyword>
<evidence type="ECO:0000256" key="7">
    <source>
        <dbReference type="ARBA" id="ARBA00023136"/>
    </source>
</evidence>
<evidence type="ECO:0000256" key="4">
    <source>
        <dbReference type="ARBA" id="ARBA00022692"/>
    </source>
</evidence>
<evidence type="ECO:0000256" key="2">
    <source>
        <dbReference type="ARBA" id="ARBA00022475"/>
    </source>
</evidence>
<reference evidence="17" key="3">
    <citation type="submission" date="2025-09" db="UniProtKB">
        <authorList>
            <consortium name="Ensembl"/>
        </authorList>
    </citation>
    <scope>IDENTIFICATION</scope>
</reference>
<dbReference type="FunCoup" id="I3N765">
    <property type="interactions" value="449"/>
</dbReference>
<dbReference type="SUPFAM" id="SSF81321">
    <property type="entry name" value="Family A G protein-coupled receptor-like"/>
    <property type="match status" value="2"/>
</dbReference>
<dbReference type="GO" id="GO:0004982">
    <property type="term" value="F:N-formyl peptide receptor activity"/>
    <property type="evidence" value="ECO:0007669"/>
    <property type="project" value="TreeGrafter"/>
</dbReference>
<reference evidence="18" key="1">
    <citation type="submission" date="2011-11" db="EMBL/GenBank/DDBJ databases">
        <title>The Draft Genome of Spermophilus tridecemlineatus.</title>
        <authorList>
            <consortium name="The Broad Institute Genome Assembly &amp; Analysis Group"/>
            <consortium name="Computational R&amp;D Group"/>
            <consortium name="and Sequencing Platform"/>
            <person name="Di Palma F."/>
            <person name="Alfoldi J."/>
            <person name="Johnson J."/>
            <person name="Berlin A."/>
            <person name="Gnerre S."/>
            <person name="Jaffe D."/>
            <person name="MacCallum I."/>
            <person name="Young S."/>
            <person name="Walker B.J."/>
            <person name="Lindblad-Toh K."/>
        </authorList>
    </citation>
    <scope>NUCLEOTIDE SEQUENCE [LARGE SCALE GENOMIC DNA]</scope>
</reference>
<keyword evidence="10" id="KW-0325">Glycoprotein</keyword>
<evidence type="ECO:0000256" key="1">
    <source>
        <dbReference type="ARBA" id="ARBA00004651"/>
    </source>
</evidence>
<name>I3N765_ICTTR</name>
<dbReference type="GO" id="GO:1904646">
    <property type="term" value="P:cellular response to amyloid-beta"/>
    <property type="evidence" value="ECO:0007669"/>
    <property type="project" value="Ensembl"/>
</dbReference>
<dbReference type="STRING" id="43179.ENSSTOP00000020211"/>
<dbReference type="GO" id="GO:0004875">
    <property type="term" value="F:complement receptor activity"/>
    <property type="evidence" value="ECO:0007669"/>
    <property type="project" value="TreeGrafter"/>
</dbReference>
<dbReference type="InParanoid" id="I3N765"/>
<dbReference type="GO" id="GO:0005124">
    <property type="term" value="F:scavenger receptor binding"/>
    <property type="evidence" value="ECO:0007669"/>
    <property type="project" value="Ensembl"/>
</dbReference>
<comment type="similarity">
    <text evidence="13">Belongs to the G-protein coupled receptor 1 family.</text>
</comment>
<feature type="transmembrane region" description="Helical" evidence="15">
    <location>
        <begin position="63"/>
        <end position="87"/>
    </location>
</feature>
<accession>I3N765</accession>
<evidence type="ECO:0000256" key="5">
    <source>
        <dbReference type="ARBA" id="ARBA00022989"/>
    </source>
</evidence>
<keyword evidence="2" id="KW-1003">Cell membrane</keyword>
<keyword evidence="8" id="KW-1015">Disulfide bond</keyword>
<evidence type="ECO:0000256" key="6">
    <source>
        <dbReference type="ARBA" id="ARBA00023040"/>
    </source>
</evidence>
<dbReference type="PRINTS" id="PR00526">
    <property type="entry name" value="FMETLEUPHER"/>
</dbReference>
<proteinExistence type="inferred from homology"/>
<sequence length="479" mass="53518">MDPNFSFPQNGSEESSYESPGYTVLEIIPLVVLAVTFVLGVLGNGLVIWVAGFRMTHTVTTICYLNLALADFSFTATLPFLIVSMAMREKWPFGWFLCKLVHIVVDINLFGSVFLIALIALDRCICVLHPVWAQNHRTVSLAKKVIVAPWILALVLTLPVFIFLTTVSDPTGNVYCTFNFRSWGATLEERLNLVALLSTVWLQEMLFQAPAPAVGWPVPSRFSSSAGAQGLQSSWMWTNDCGNRKNHPFPKDHAGECQYLVVLLATRLGRMGPLWSRRHRALVLTLPVFIFLTTVSDPTGNVYCTFNFRSWGATLEERLNVAITMLTMRGIIRFIIGFSMPMSIVAVCYGLIAAKIRRKGLIHSSRPLRVLTAVVASFFICWFPFQLVALLSTVWLQEMLFQGKYKILEVLVNPTSSLAFFNSCLNPMLYVFVGQDFRDRLIRSLPASLERALTEDSAQPSDTATNSSSLPAEVELQPK</sequence>
<feature type="transmembrane region" description="Helical" evidence="15">
    <location>
        <begin position="145"/>
        <end position="164"/>
    </location>
</feature>
<dbReference type="PROSITE" id="PS50262">
    <property type="entry name" value="G_PROTEIN_RECEP_F1_2"/>
    <property type="match status" value="1"/>
</dbReference>
<dbReference type="GO" id="GO:0042742">
    <property type="term" value="P:defense response to bacterium"/>
    <property type="evidence" value="ECO:0007669"/>
    <property type="project" value="Ensembl"/>
</dbReference>
<dbReference type="GO" id="GO:0007204">
    <property type="term" value="P:positive regulation of cytosolic calcium ion concentration"/>
    <property type="evidence" value="ECO:0007669"/>
    <property type="project" value="TreeGrafter"/>
</dbReference>
<gene>
    <name evidence="17" type="primary">FPR2</name>
</gene>
<feature type="transmembrane region" description="Helical" evidence="15">
    <location>
        <begin position="331"/>
        <end position="352"/>
    </location>
</feature>
<evidence type="ECO:0000256" key="13">
    <source>
        <dbReference type="RuleBase" id="RU000688"/>
    </source>
</evidence>
<feature type="transmembrane region" description="Helical" evidence="15">
    <location>
        <begin position="107"/>
        <end position="133"/>
    </location>
</feature>
<dbReference type="HOGENOM" id="CLU_009579_35_0_1"/>
<dbReference type="GO" id="GO:0007193">
    <property type="term" value="P:adenylate cyclase-inhibiting G protein-coupled receptor signaling pathway"/>
    <property type="evidence" value="ECO:0007669"/>
    <property type="project" value="Ensembl"/>
</dbReference>
<dbReference type="PROSITE" id="PS00237">
    <property type="entry name" value="G_PROTEIN_RECEP_F1_1"/>
    <property type="match status" value="1"/>
</dbReference>
<dbReference type="Pfam" id="PF00001">
    <property type="entry name" value="7tm_1"/>
    <property type="match status" value="2"/>
</dbReference>
<dbReference type="EMBL" id="AGTP01121979">
    <property type="status" value="NOT_ANNOTATED_CDS"/>
    <property type="molecule type" value="Genomic_DNA"/>
</dbReference>
<feature type="domain" description="G-protein coupled receptors family 1 profile" evidence="16">
    <location>
        <begin position="43"/>
        <end position="430"/>
    </location>
</feature>